<name>A7IXM8_PBCVN</name>
<dbReference type="Proteomes" id="UP000202419">
    <property type="component" value="Segment"/>
</dbReference>
<protein>
    <submittedName>
        <fullName evidence="1">Uncharacterized protein b703R</fullName>
    </submittedName>
</protein>
<dbReference type="KEGG" id="vg:5659034"/>
<reference evidence="1 2" key="1">
    <citation type="journal article" date="2007" name="Virology">
        <title>Sequence and annotation of the 369-kb NY-2A and the 345-kb AR158 viruses that infect Chlorella NC64A.</title>
        <authorList>
            <person name="Fitzgerald L.A."/>
            <person name="Graves M.V."/>
            <person name="Li X."/>
            <person name="Feldblyum T."/>
            <person name="Nierman W.C."/>
            <person name="Van Etten J.L."/>
        </authorList>
    </citation>
    <scope>NUCLEOTIDE SEQUENCE [LARGE SCALE GENOMIC DNA]</scope>
    <source>
        <strain evidence="1 2">NY-2A</strain>
    </source>
</reference>
<dbReference type="RefSeq" id="YP_001497899.1">
    <property type="nucleotide sequence ID" value="NC_009898.1"/>
</dbReference>
<dbReference type="GeneID" id="5659034"/>
<proteinExistence type="predicted"/>
<dbReference type="EMBL" id="DQ491002">
    <property type="protein sequence ID" value="ABT15102.1"/>
    <property type="molecule type" value="Genomic_DNA"/>
</dbReference>
<gene>
    <name evidence="1" type="primary">b703R</name>
    <name evidence="1" type="ORF">NY2A_b703R</name>
</gene>
<organismHost>
    <name type="scientific">Chlorella</name>
    <dbReference type="NCBI Taxonomy" id="3071"/>
</organismHost>
<keyword evidence="2" id="KW-1185">Reference proteome</keyword>
<accession>A7IXM8</accession>
<evidence type="ECO:0000313" key="1">
    <source>
        <dbReference type="EMBL" id="ABT15102.1"/>
    </source>
</evidence>
<organism evidence="1 2">
    <name type="scientific">Paramecium bursaria Chlorella virus NY2A</name>
    <name type="common">PBCV-NY2A</name>
    <dbReference type="NCBI Taxonomy" id="46021"/>
    <lineage>
        <taxon>Viruses</taxon>
        <taxon>Varidnaviria</taxon>
        <taxon>Bamfordvirae</taxon>
        <taxon>Nucleocytoviricota</taxon>
        <taxon>Megaviricetes</taxon>
        <taxon>Algavirales</taxon>
        <taxon>Phycodnaviridae</taxon>
        <taxon>Chlorovirus</taxon>
        <taxon>Chlorovirus americanus</taxon>
    </lineage>
</organism>
<evidence type="ECO:0000313" key="2">
    <source>
        <dbReference type="Proteomes" id="UP000202419"/>
    </source>
</evidence>
<sequence>MRANTDGKSVLSLMFLRLELHFEVVDVFVFQIRKCCLEILCCFENRLLAYRLRCCQQPPAFLKELIIRAIISSFER</sequence>